<evidence type="ECO:0000259" key="7">
    <source>
        <dbReference type="Pfam" id="PF13193"/>
    </source>
</evidence>
<dbReference type="OMA" id="KNTHSEQ"/>
<evidence type="ECO:0000313" key="8">
    <source>
        <dbReference type="EMBL" id="ONK76413.1"/>
    </source>
</evidence>
<evidence type="ECO:0000313" key="9">
    <source>
        <dbReference type="Proteomes" id="UP000243459"/>
    </source>
</evidence>
<comment type="catalytic activity">
    <reaction evidence="5">
        <text>(E)-4-coumarate + ATP + CoA = (E)-4-coumaroyl-CoA + AMP + diphosphate</text>
        <dbReference type="Rhea" id="RHEA:19641"/>
        <dbReference type="ChEBI" id="CHEBI:12876"/>
        <dbReference type="ChEBI" id="CHEBI:30616"/>
        <dbReference type="ChEBI" id="CHEBI:33019"/>
        <dbReference type="ChEBI" id="CHEBI:57287"/>
        <dbReference type="ChEBI" id="CHEBI:85008"/>
        <dbReference type="ChEBI" id="CHEBI:456215"/>
        <dbReference type="EC" id="6.2.1.12"/>
    </reaction>
    <physiologicalReaction direction="left-to-right" evidence="5">
        <dbReference type="Rhea" id="RHEA:19642"/>
    </physiologicalReaction>
</comment>
<keyword evidence="4" id="KW-0067">ATP-binding</keyword>
<dbReference type="AlphaFoldDB" id="A0A5P1FFB2"/>
<dbReference type="InterPro" id="IPR025110">
    <property type="entry name" value="AMP-bd_C"/>
</dbReference>
<reference evidence="9" key="1">
    <citation type="journal article" date="2017" name="Nat. Commun.">
        <title>The asparagus genome sheds light on the origin and evolution of a young Y chromosome.</title>
        <authorList>
            <person name="Harkess A."/>
            <person name="Zhou J."/>
            <person name="Xu C."/>
            <person name="Bowers J.E."/>
            <person name="Van der Hulst R."/>
            <person name="Ayyampalayam S."/>
            <person name="Mercati F."/>
            <person name="Riccardi P."/>
            <person name="McKain M.R."/>
            <person name="Kakrana A."/>
            <person name="Tang H."/>
            <person name="Ray J."/>
            <person name="Groenendijk J."/>
            <person name="Arikit S."/>
            <person name="Mathioni S.M."/>
            <person name="Nakano M."/>
            <person name="Shan H."/>
            <person name="Telgmann-Rauber A."/>
            <person name="Kanno A."/>
            <person name="Yue Z."/>
            <person name="Chen H."/>
            <person name="Li W."/>
            <person name="Chen Y."/>
            <person name="Xu X."/>
            <person name="Zhang Y."/>
            <person name="Luo S."/>
            <person name="Chen H."/>
            <person name="Gao J."/>
            <person name="Mao Z."/>
            <person name="Pires J.C."/>
            <person name="Luo M."/>
            <person name="Kudrna D."/>
            <person name="Wing R.A."/>
            <person name="Meyers B.C."/>
            <person name="Yi K."/>
            <person name="Kong H."/>
            <person name="Lavrijsen P."/>
            <person name="Sunseri F."/>
            <person name="Falavigna A."/>
            <person name="Ye Y."/>
            <person name="Leebens-Mack J.H."/>
            <person name="Chen G."/>
        </authorList>
    </citation>
    <scope>NUCLEOTIDE SEQUENCE [LARGE SCALE GENOMIC DNA]</scope>
    <source>
        <strain evidence="9">cv. DH0086</strain>
    </source>
</reference>
<dbReference type="EC" id="6.2.1.12" evidence="2"/>
<proteinExistence type="inferred from homology"/>
<dbReference type="InterPro" id="IPR045851">
    <property type="entry name" value="AMP-bd_C_sf"/>
</dbReference>
<dbReference type="GO" id="GO:0005524">
    <property type="term" value="F:ATP binding"/>
    <property type="evidence" value="ECO:0007669"/>
    <property type="project" value="UniProtKB-KW"/>
</dbReference>
<dbReference type="PANTHER" id="PTHR24096:SF251">
    <property type="entry name" value="4-COUMARATE--COA LIGASE-LIKE 9"/>
    <property type="match status" value="1"/>
</dbReference>
<dbReference type="Pfam" id="PF00501">
    <property type="entry name" value="AMP-binding"/>
    <property type="match status" value="1"/>
</dbReference>
<protein>
    <recommendedName>
        <fullName evidence="2">4-coumarate--CoA ligase</fullName>
        <ecNumber evidence="2">6.2.1.12</ecNumber>
    </recommendedName>
</protein>
<dbReference type="Proteomes" id="UP000243459">
    <property type="component" value="Chromosome 3"/>
</dbReference>
<evidence type="ECO:0000256" key="2">
    <source>
        <dbReference type="ARBA" id="ARBA00012959"/>
    </source>
</evidence>
<keyword evidence="9" id="KW-1185">Reference proteome</keyword>
<dbReference type="SUPFAM" id="SSF56801">
    <property type="entry name" value="Acetyl-CoA synthetase-like"/>
    <property type="match status" value="1"/>
</dbReference>
<evidence type="ECO:0000256" key="3">
    <source>
        <dbReference type="ARBA" id="ARBA00022598"/>
    </source>
</evidence>
<name>A0A5P1FFB2_ASPOF</name>
<dbReference type="OrthoDB" id="10253869at2759"/>
<dbReference type="PANTHER" id="PTHR24096">
    <property type="entry name" value="LONG-CHAIN-FATTY-ACID--COA LIGASE"/>
    <property type="match status" value="1"/>
</dbReference>
<evidence type="ECO:0000256" key="4">
    <source>
        <dbReference type="ARBA" id="ARBA00022840"/>
    </source>
</evidence>
<dbReference type="GO" id="GO:0016207">
    <property type="term" value="F:4-coumarate-CoA ligase activity"/>
    <property type="evidence" value="ECO:0007669"/>
    <property type="project" value="UniProtKB-EC"/>
</dbReference>
<dbReference type="FunFam" id="3.30.300.30:FF:000007">
    <property type="entry name" value="4-coumarate--CoA ligase 2"/>
    <property type="match status" value="1"/>
</dbReference>
<dbReference type="InterPro" id="IPR000873">
    <property type="entry name" value="AMP-dep_synth/lig_dom"/>
</dbReference>
<sequence>MERFDFVEDAWRRWRGLGSTYIRCPAALWCAWPSSEVGKKYDGRRAGPLSESVRREPPLGREVAEKFKERFPDVSIIQGYGLTESTGGVAALDRIVSNAEARVVDPSTGEALGPGQQGELWLRAPMIMMGYVGDEQATTSTLTSDGWLKTGDLGYFDQDGFLFIVDRLKELIKYKAYQVPPAELEQILQSHKDIADAAVIPYPDEEAGEIPMAFVVRQPGSTINEGKIMDYVAKQVAPYKKIRRVAFISSIPKSAAGKILRRELVQQALSKPTSKL</sequence>
<feature type="domain" description="AMP-dependent synthetase/ligase" evidence="6">
    <location>
        <begin position="58"/>
        <end position="131"/>
    </location>
</feature>
<accession>A0A5P1FFB2</accession>
<keyword evidence="4" id="KW-0547">Nucleotide-binding</keyword>
<gene>
    <name evidence="8" type="ORF">A4U43_C03F27550</name>
</gene>
<dbReference type="Gene3D" id="3.40.50.12780">
    <property type="entry name" value="N-terminal domain of ligase-like"/>
    <property type="match status" value="1"/>
</dbReference>
<dbReference type="EMBL" id="CM007383">
    <property type="protein sequence ID" value="ONK76413.1"/>
    <property type="molecule type" value="Genomic_DNA"/>
</dbReference>
<evidence type="ECO:0000256" key="5">
    <source>
        <dbReference type="ARBA" id="ARBA00034252"/>
    </source>
</evidence>
<comment type="similarity">
    <text evidence="1">Belongs to the ATP-dependent AMP-binding enzyme family.</text>
</comment>
<organism evidence="8 9">
    <name type="scientific">Asparagus officinalis</name>
    <name type="common">Garden asparagus</name>
    <dbReference type="NCBI Taxonomy" id="4686"/>
    <lineage>
        <taxon>Eukaryota</taxon>
        <taxon>Viridiplantae</taxon>
        <taxon>Streptophyta</taxon>
        <taxon>Embryophyta</taxon>
        <taxon>Tracheophyta</taxon>
        <taxon>Spermatophyta</taxon>
        <taxon>Magnoliopsida</taxon>
        <taxon>Liliopsida</taxon>
        <taxon>Asparagales</taxon>
        <taxon>Asparagaceae</taxon>
        <taxon>Asparagoideae</taxon>
        <taxon>Asparagus</taxon>
    </lineage>
</organism>
<dbReference type="InterPro" id="IPR042099">
    <property type="entry name" value="ANL_N_sf"/>
</dbReference>
<dbReference type="Pfam" id="PF13193">
    <property type="entry name" value="AMP-binding_C"/>
    <property type="match status" value="1"/>
</dbReference>
<dbReference type="Gramene" id="ONK76413">
    <property type="protein sequence ID" value="ONK76413"/>
    <property type="gene ID" value="A4U43_C03F27550"/>
</dbReference>
<evidence type="ECO:0000259" key="6">
    <source>
        <dbReference type="Pfam" id="PF00501"/>
    </source>
</evidence>
<dbReference type="Gene3D" id="3.30.300.30">
    <property type="match status" value="1"/>
</dbReference>
<evidence type="ECO:0000256" key="1">
    <source>
        <dbReference type="ARBA" id="ARBA00006432"/>
    </source>
</evidence>
<feature type="domain" description="AMP-binding enzyme C-terminal" evidence="7">
    <location>
        <begin position="183"/>
        <end position="258"/>
    </location>
</feature>
<keyword evidence="3" id="KW-0436">Ligase</keyword>